<sequence length="525" mass="57970">MSTKKLLAHRVESVCWHCCPFSRQRQQKTYSSPACCRRVDCQFITRCLDPCLKSRSEFCWLLRLLPCCCSHSAGQRRRSRVTFYQLSSLTRICDTEPDGSSPLVEIGRCISSRNTRKHTETIFNQARPGEAGVTTVCGAYRQTDRQTAMTVNWSPCRQTFGSFFHVYAYIFSLGGVDRPKDPHTRTHSQRHRHTDVHVLTGMPGSQGFACMISSASLETATDPRLWNSSRPYQVVSSGLLVEHSLEELSLTDSSCLLWPRGYRICRHDCHCRHLRAAPNEVSRRPCRPIGSFHLPTHPAAQLHLLASSDCPDAECPPGRPGGLHMVCDLKKTSYVMARLGKQPASLSPANLLSTDPIASGPLRQLAATSAIGRGRGLELDLCPDSEPETHLGPNSDSDCDSDCDSDPEQSHPSEVFFTPPIGRSQTMELPGSRSPAKVASSSSSGIGPTLGSVQPINGERMSRTNLYIKGLPDNFSDDRLWGLVPDPAQVRSVKAATEEDEKCRGNSDKRTQSSSCCYFVVKLES</sequence>
<proteinExistence type="predicted"/>
<evidence type="ECO:0008006" key="4">
    <source>
        <dbReference type="Google" id="ProtNLM"/>
    </source>
</evidence>
<feature type="compositionally biased region" description="Acidic residues" evidence="1">
    <location>
        <begin position="397"/>
        <end position="407"/>
    </location>
</feature>
<name>A0A3S5B1Z1_9PLAT</name>
<evidence type="ECO:0000313" key="2">
    <source>
        <dbReference type="EMBL" id="VEL34330.1"/>
    </source>
</evidence>
<dbReference type="OrthoDB" id="271725at2759"/>
<dbReference type="Proteomes" id="UP000784294">
    <property type="component" value="Unassembled WGS sequence"/>
</dbReference>
<comment type="caution">
    <text evidence="2">The sequence shown here is derived from an EMBL/GenBank/DDBJ whole genome shotgun (WGS) entry which is preliminary data.</text>
</comment>
<protein>
    <recommendedName>
        <fullName evidence="4">RRM domain-containing protein</fullName>
    </recommendedName>
</protein>
<dbReference type="AlphaFoldDB" id="A0A3S5B1Z1"/>
<organism evidence="2 3">
    <name type="scientific">Protopolystoma xenopodis</name>
    <dbReference type="NCBI Taxonomy" id="117903"/>
    <lineage>
        <taxon>Eukaryota</taxon>
        <taxon>Metazoa</taxon>
        <taxon>Spiralia</taxon>
        <taxon>Lophotrochozoa</taxon>
        <taxon>Platyhelminthes</taxon>
        <taxon>Monogenea</taxon>
        <taxon>Polyopisthocotylea</taxon>
        <taxon>Polystomatidea</taxon>
        <taxon>Polystomatidae</taxon>
        <taxon>Protopolystoma</taxon>
    </lineage>
</organism>
<accession>A0A3S5B1Z1</accession>
<feature type="compositionally biased region" description="Basic and acidic residues" evidence="1">
    <location>
        <begin position="501"/>
        <end position="511"/>
    </location>
</feature>
<evidence type="ECO:0000256" key="1">
    <source>
        <dbReference type="SAM" id="MobiDB-lite"/>
    </source>
</evidence>
<evidence type="ECO:0000313" key="3">
    <source>
        <dbReference type="Proteomes" id="UP000784294"/>
    </source>
</evidence>
<reference evidence="2" key="1">
    <citation type="submission" date="2018-11" db="EMBL/GenBank/DDBJ databases">
        <authorList>
            <consortium name="Pathogen Informatics"/>
        </authorList>
    </citation>
    <scope>NUCLEOTIDE SEQUENCE</scope>
</reference>
<feature type="compositionally biased region" description="Low complexity" evidence="1">
    <location>
        <begin position="431"/>
        <end position="452"/>
    </location>
</feature>
<keyword evidence="3" id="KW-1185">Reference proteome</keyword>
<feature type="region of interest" description="Disordered" evidence="1">
    <location>
        <begin position="378"/>
        <end position="456"/>
    </location>
</feature>
<feature type="region of interest" description="Disordered" evidence="1">
    <location>
        <begin position="492"/>
        <end position="513"/>
    </location>
</feature>
<gene>
    <name evidence="2" type="ORF">PXEA_LOCUS27770</name>
</gene>
<dbReference type="EMBL" id="CAAALY010247446">
    <property type="protein sequence ID" value="VEL34330.1"/>
    <property type="molecule type" value="Genomic_DNA"/>
</dbReference>